<dbReference type="InterPro" id="IPR032801">
    <property type="entry name" value="PXL2A/B/C"/>
</dbReference>
<reference evidence="2 3" key="1">
    <citation type="submission" date="2011-10" db="EMBL/GenBank/DDBJ databases">
        <authorList>
            <person name="Genoscope - CEA"/>
        </authorList>
    </citation>
    <scope>NUCLEOTIDE SEQUENCE [LARGE SCALE GENOMIC DNA]</scope>
    <source>
        <strain evidence="2 3">RCC 1105</strain>
    </source>
</reference>
<organism evidence="2 3">
    <name type="scientific">Bathycoccus prasinos</name>
    <dbReference type="NCBI Taxonomy" id="41875"/>
    <lineage>
        <taxon>Eukaryota</taxon>
        <taxon>Viridiplantae</taxon>
        <taxon>Chlorophyta</taxon>
        <taxon>Mamiellophyceae</taxon>
        <taxon>Mamiellales</taxon>
        <taxon>Bathycoccaceae</taxon>
        <taxon>Bathycoccus</taxon>
    </lineage>
</organism>
<dbReference type="RefSeq" id="XP_007509746.1">
    <property type="nucleotide sequence ID" value="XM_007509684.1"/>
</dbReference>
<gene>
    <name evidence="2" type="ordered locus">Bathy12g02930</name>
</gene>
<evidence type="ECO:0000313" key="2">
    <source>
        <dbReference type="EMBL" id="CCO18861.1"/>
    </source>
</evidence>
<dbReference type="GeneID" id="19012515"/>
<dbReference type="KEGG" id="bpg:Bathy12g02930"/>
<dbReference type="Proteomes" id="UP000198341">
    <property type="component" value="Chromosome 12"/>
</dbReference>
<feature type="region of interest" description="Disordered" evidence="1">
    <location>
        <begin position="489"/>
        <end position="510"/>
    </location>
</feature>
<dbReference type="OrthoDB" id="40334at2759"/>
<sequence length="548" mass="60328">MAFINTSPGGVVRVAFAAKKRTNRSTLRDDASFLSTKNATTTTKNIRRTRRAAFAMNSSSSSVGRTTDAPNVVILANRRKIRDTAKNFRSFVDECKQELIKVDTKEVLSGGSDQVFGGKHESGKRTIVLFLTQLADFDSWEQAKFMVDDLPRLEAANVNVIAFGLGSVQAGEQFCERTKFPTEKLIVTTSSKLYRKMEYSPGFGDALPVKLPGMVKLLVMCAGIGSPGTLKTVISGYFGSKNKPPVLVEGSNADVPEVRKLMDATLGAEYLRPFEMATLRLANMTEILNNWDDLVCEDDQLLVQRGGSMVLDEEGEIVFDHVDPGILGYCDPKRLTQFALLEGDPKAPFDAISVMHEACETKNVNVEDVCDAIAACEKSKFNVTGDMLNGEWELVYTTGTNKNKANVNRNGDGTYFPIKAVQSFDIKNERIRNGVYVGPVKFFFDGPFIWRQNLKMLEFTFTKCSVGVFSFVKGFDIDDGKWDAVKATEEKTTEGQGKITKSNDKSKPGANPFFKFVYADEKCVAARGRGGGLAMWKAVGPPQTDAET</sequence>
<protein>
    <recommendedName>
        <fullName evidence="4">Plastid lipid-associated protein/fibrillin conserved domain-containing protein</fullName>
    </recommendedName>
</protein>
<keyword evidence="3" id="KW-1185">Reference proteome</keyword>
<proteinExistence type="predicted"/>
<evidence type="ECO:0008006" key="4">
    <source>
        <dbReference type="Google" id="ProtNLM"/>
    </source>
</evidence>
<dbReference type="AlphaFoldDB" id="K8ELE2"/>
<dbReference type="Pfam" id="PF13911">
    <property type="entry name" value="AhpC-TSA_2"/>
    <property type="match status" value="1"/>
</dbReference>
<dbReference type="eggNOG" id="ENOG502S21S">
    <property type="taxonomic scope" value="Eukaryota"/>
</dbReference>
<dbReference type="EMBL" id="FO082267">
    <property type="protein sequence ID" value="CCO18861.1"/>
    <property type="molecule type" value="Genomic_DNA"/>
</dbReference>
<dbReference type="PANTHER" id="PTHR35690:SF1">
    <property type="entry name" value="OS01G0363500 PROTEIN"/>
    <property type="match status" value="1"/>
</dbReference>
<evidence type="ECO:0000256" key="1">
    <source>
        <dbReference type="SAM" id="MobiDB-lite"/>
    </source>
</evidence>
<accession>K8ELE2</accession>
<name>K8ELE2_9CHLO</name>
<evidence type="ECO:0000313" key="3">
    <source>
        <dbReference type="Proteomes" id="UP000198341"/>
    </source>
</evidence>
<dbReference type="PANTHER" id="PTHR35690">
    <property type="entry name" value="OS01G0363500 PROTEIN"/>
    <property type="match status" value="1"/>
</dbReference>